<organism evidence="1 2">
    <name type="scientific">Salinivibrio proteolyticus</name>
    <dbReference type="NCBI Taxonomy" id="334715"/>
    <lineage>
        <taxon>Bacteria</taxon>
        <taxon>Pseudomonadati</taxon>
        <taxon>Pseudomonadota</taxon>
        <taxon>Gammaproteobacteria</taxon>
        <taxon>Vibrionales</taxon>
        <taxon>Vibrionaceae</taxon>
        <taxon>Salinivibrio</taxon>
    </lineage>
</organism>
<evidence type="ECO:0000313" key="1">
    <source>
        <dbReference type="EMBL" id="WBA13840.1"/>
    </source>
</evidence>
<reference evidence="1" key="1">
    <citation type="submission" date="2022-09" db="EMBL/GenBank/DDBJ databases">
        <authorList>
            <person name="Li Z.-J."/>
        </authorList>
    </citation>
    <scope>NUCLEOTIDE SEQUENCE</scope>
    <source>
        <strain evidence="1">TGB10</strain>
    </source>
</reference>
<dbReference type="RefSeq" id="WP_269597213.1">
    <property type="nucleotide sequence ID" value="NZ_CP114584.1"/>
</dbReference>
<evidence type="ECO:0000313" key="2">
    <source>
        <dbReference type="Proteomes" id="UP001164676"/>
    </source>
</evidence>
<dbReference type="EMBL" id="CP114584">
    <property type="protein sequence ID" value="WBA13840.1"/>
    <property type="molecule type" value="Genomic_DNA"/>
</dbReference>
<keyword evidence="2" id="KW-1185">Reference proteome</keyword>
<gene>
    <name evidence="1" type="ORF">N7E60_08860</name>
</gene>
<sequence>MKMYGLRIYDAQGTVVLDVTDRTPRILGSFTIPAIKSKRTVTGQVKHEGLRGRTALWWLELAKPASAAHQYDYSIHQDNDTLIWSITVNRLLYRGQVPPLLVHYGVY</sequence>
<protein>
    <submittedName>
        <fullName evidence="1">Uncharacterized protein</fullName>
    </submittedName>
</protein>
<accession>A0ABY7LDA7</accession>
<dbReference type="Proteomes" id="UP001164676">
    <property type="component" value="Chromosome"/>
</dbReference>
<proteinExistence type="predicted"/>
<name>A0ABY7LDA7_9GAMM</name>